<evidence type="ECO:0000313" key="1">
    <source>
        <dbReference type="EMBL" id="RIJ20689.1"/>
    </source>
</evidence>
<dbReference type="Gene3D" id="3.40.50.1240">
    <property type="entry name" value="Phosphoglycerate mutase-like"/>
    <property type="match status" value="1"/>
</dbReference>
<gene>
    <name evidence="1" type="ORF">D1224_16075</name>
</gene>
<dbReference type="Proteomes" id="UP000265431">
    <property type="component" value="Unassembled WGS sequence"/>
</dbReference>
<dbReference type="EMBL" id="QWGB01000014">
    <property type="protein sequence ID" value="RIJ20689.1"/>
    <property type="molecule type" value="Genomic_DNA"/>
</dbReference>
<dbReference type="SUPFAM" id="SSF53254">
    <property type="entry name" value="Phosphoglycerate mutase-like"/>
    <property type="match status" value="1"/>
</dbReference>
<proteinExistence type="predicted"/>
<dbReference type="InterPro" id="IPR050275">
    <property type="entry name" value="PGM_Phosphatase"/>
</dbReference>
<dbReference type="GO" id="GO:0016791">
    <property type="term" value="F:phosphatase activity"/>
    <property type="evidence" value="ECO:0007669"/>
    <property type="project" value="TreeGrafter"/>
</dbReference>
<organism evidence="1 2">
    <name type="scientific">Henriciella barbarensis</name>
    <dbReference type="NCBI Taxonomy" id="86342"/>
    <lineage>
        <taxon>Bacteria</taxon>
        <taxon>Pseudomonadati</taxon>
        <taxon>Pseudomonadota</taxon>
        <taxon>Alphaproteobacteria</taxon>
        <taxon>Hyphomonadales</taxon>
        <taxon>Hyphomonadaceae</taxon>
        <taxon>Henriciella</taxon>
    </lineage>
</organism>
<dbReference type="InterPro" id="IPR029033">
    <property type="entry name" value="His_PPase_superfam"/>
</dbReference>
<dbReference type="SMART" id="SM00855">
    <property type="entry name" value="PGAM"/>
    <property type="match status" value="1"/>
</dbReference>
<dbReference type="PANTHER" id="PTHR48100">
    <property type="entry name" value="BROAD-SPECIFICITY PHOSPHATASE YOR283W-RELATED"/>
    <property type="match status" value="1"/>
</dbReference>
<comment type="caution">
    <text evidence="1">The sequence shown here is derived from an EMBL/GenBank/DDBJ whole genome shotgun (WGS) entry which is preliminary data.</text>
</comment>
<name>A0A399QSZ9_9PROT</name>
<protein>
    <submittedName>
        <fullName evidence="1">Histidine phosphatase family protein</fullName>
    </submittedName>
</protein>
<keyword evidence="2" id="KW-1185">Reference proteome</keyword>
<dbReference type="InterPro" id="IPR013078">
    <property type="entry name" value="His_Pase_superF_clade-1"/>
</dbReference>
<evidence type="ECO:0000313" key="2">
    <source>
        <dbReference type="Proteomes" id="UP000265431"/>
    </source>
</evidence>
<dbReference type="CDD" id="cd07067">
    <property type="entry name" value="HP_PGM_like"/>
    <property type="match status" value="1"/>
</dbReference>
<dbReference type="Pfam" id="PF00300">
    <property type="entry name" value="His_Phos_1"/>
    <property type="match status" value="1"/>
</dbReference>
<sequence>MIYFVRHGEAEAGWGTAPDPGLSALGLKQAKAVAAELGKQSASQIIASPMRRCQETSRPFASTSGLQVATDPAVSEIPTLEGLSDRVEWLRGFMSGNWDAAPTVVADWRSDLISRLATIENDTVVFSHFIAINTIVGHLEGSDLVTSFRPGHCSVTVLKREGDKLSVERRGSEAATRVL</sequence>
<dbReference type="AlphaFoldDB" id="A0A399QSZ9"/>
<dbReference type="OrthoDB" id="5729189at2"/>
<dbReference type="PANTHER" id="PTHR48100:SF51">
    <property type="entry name" value="PHOSPHOGLYCERATE MUTASE"/>
    <property type="match status" value="1"/>
</dbReference>
<reference evidence="1 2" key="1">
    <citation type="submission" date="2018-08" db="EMBL/GenBank/DDBJ databases">
        <title>Henriciella mobilis sp. nov., isolated from seawater.</title>
        <authorList>
            <person name="Cheng H."/>
            <person name="Wu Y.-H."/>
            <person name="Xu X.-W."/>
            <person name="Guo L.-L."/>
        </authorList>
    </citation>
    <scope>NUCLEOTIDE SEQUENCE [LARGE SCALE GENOMIC DNA]</scope>
    <source>
        <strain evidence="1 2">CCUG66934</strain>
    </source>
</reference>
<accession>A0A399QSZ9</accession>
<dbReference type="GO" id="GO:0005737">
    <property type="term" value="C:cytoplasm"/>
    <property type="evidence" value="ECO:0007669"/>
    <property type="project" value="TreeGrafter"/>
</dbReference>